<dbReference type="AlphaFoldDB" id="A0A7C3KBR8"/>
<keyword evidence="1" id="KW-0472">Membrane</keyword>
<keyword evidence="1" id="KW-1133">Transmembrane helix</keyword>
<keyword evidence="1" id="KW-0812">Transmembrane</keyword>
<organism evidence="2">
    <name type="scientific">Oscillatoriales cyanobacterium SpSt-418</name>
    <dbReference type="NCBI Taxonomy" id="2282169"/>
    <lineage>
        <taxon>Bacteria</taxon>
        <taxon>Bacillati</taxon>
        <taxon>Cyanobacteriota</taxon>
        <taxon>Cyanophyceae</taxon>
        <taxon>Oscillatoriophycideae</taxon>
        <taxon>Oscillatoriales</taxon>
    </lineage>
</organism>
<reference evidence="2" key="1">
    <citation type="journal article" date="2020" name="mSystems">
        <title>Genome- and Community-Level Interaction Insights into Carbon Utilization and Element Cycling Functions of Hydrothermarchaeota in Hydrothermal Sediment.</title>
        <authorList>
            <person name="Zhou Z."/>
            <person name="Liu Y."/>
            <person name="Xu W."/>
            <person name="Pan J."/>
            <person name="Luo Z.H."/>
            <person name="Li M."/>
        </authorList>
    </citation>
    <scope>NUCLEOTIDE SEQUENCE [LARGE SCALE GENOMIC DNA]</scope>
    <source>
        <strain evidence="2">SpSt-418</strain>
    </source>
</reference>
<accession>A0A7C3KBR8</accession>
<dbReference type="EMBL" id="DSRU01000053">
    <property type="protein sequence ID" value="HFM97064.1"/>
    <property type="molecule type" value="Genomic_DNA"/>
</dbReference>
<evidence type="ECO:0000313" key="2">
    <source>
        <dbReference type="EMBL" id="HFM97064.1"/>
    </source>
</evidence>
<name>A0A7C3KBR8_9CYAN</name>
<feature type="transmembrane region" description="Helical" evidence="1">
    <location>
        <begin position="108"/>
        <end position="129"/>
    </location>
</feature>
<feature type="transmembrane region" description="Helical" evidence="1">
    <location>
        <begin position="17"/>
        <end position="40"/>
    </location>
</feature>
<feature type="transmembrane region" description="Helical" evidence="1">
    <location>
        <begin position="141"/>
        <end position="158"/>
    </location>
</feature>
<evidence type="ECO:0000256" key="1">
    <source>
        <dbReference type="SAM" id="Phobius"/>
    </source>
</evidence>
<gene>
    <name evidence="2" type="ORF">ENR64_04705</name>
</gene>
<proteinExistence type="predicted"/>
<feature type="transmembrane region" description="Helical" evidence="1">
    <location>
        <begin position="75"/>
        <end position="96"/>
    </location>
</feature>
<protein>
    <submittedName>
        <fullName evidence="2">Uncharacterized protein</fullName>
    </submittedName>
</protein>
<sequence>MSIVLLKLLGYAIGSVVMYWGLLLLLVAPWALALLLVVLLNAGWNQITGKTDEWQWFLSWTESVMQVVHRLKFEWLGWIPGILIQIWYAGYAAHLVNTSALEKPSIDAIALQFMGVMGIVTAAAIFYWLYRLVVEVKLARWIYILVSGISLIAYFVFLQQPQVAKVLGESWQQIFAALLAAMT</sequence>
<comment type="caution">
    <text evidence="2">The sequence shown here is derived from an EMBL/GenBank/DDBJ whole genome shotgun (WGS) entry which is preliminary data.</text>
</comment>